<evidence type="ECO:0000313" key="5">
    <source>
        <dbReference type="Proteomes" id="UP000836841"/>
    </source>
</evidence>
<organism evidence="4 5">
    <name type="scientific">Thlaspi arvense</name>
    <name type="common">Field penny-cress</name>
    <dbReference type="NCBI Taxonomy" id="13288"/>
    <lineage>
        <taxon>Eukaryota</taxon>
        <taxon>Viridiplantae</taxon>
        <taxon>Streptophyta</taxon>
        <taxon>Embryophyta</taxon>
        <taxon>Tracheophyta</taxon>
        <taxon>Spermatophyta</taxon>
        <taxon>Magnoliopsida</taxon>
        <taxon>eudicotyledons</taxon>
        <taxon>Gunneridae</taxon>
        <taxon>Pentapetalae</taxon>
        <taxon>rosids</taxon>
        <taxon>malvids</taxon>
        <taxon>Brassicales</taxon>
        <taxon>Brassicaceae</taxon>
        <taxon>Thlaspideae</taxon>
        <taxon>Thlaspi</taxon>
    </lineage>
</organism>
<dbReference type="PROSITE" id="PS50202">
    <property type="entry name" value="MSP"/>
    <property type="match status" value="1"/>
</dbReference>
<dbReference type="GO" id="GO:0005789">
    <property type="term" value="C:endoplasmic reticulum membrane"/>
    <property type="evidence" value="ECO:0007669"/>
    <property type="project" value="InterPro"/>
</dbReference>
<reference evidence="4 5" key="1">
    <citation type="submission" date="2022-03" db="EMBL/GenBank/DDBJ databases">
        <authorList>
            <person name="Nunn A."/>
            <person name="Chopra R."/>
            <person name="Nunn A."/>
            <person name="Contreras Garrido A."/>
        </authorList>
    </citation>
    <scope>NUCLEOTIDE SEQUENCE [LARGE SCALE GENOMIC DNA]</scope>
</reference>
<dbReference type="AlphaFoldDB" id="A0AAU9SX41"/>
<protein>
    <recommendedName>
        <fullName evidence="3">MSP domain-containing protein</fullName>
    </recommendedName>
</protein>
<keyword evidence="5" id="KW-1185">Reference proteome</keyword>
<dbReference type="GO" id="GO:0061817">
    <property type="term" value="P:endoplasmic reticulum-plasma membrane tethering"/>
    <property type="evidence" value="ECO:0007669"/>
    <property type="project" value="TreeGrafter"/>
</dbReference>
<gene>
    <name evidence="4" type="ORF">TAV2_LOCUS20727</name>
</gene>
<feature type="compositionally biased region" description="Polar residues" evidence="2">
    <location>
        <begin position="71"/>
        <end position="87"/>
    </location>
</feature>
<dbReference type="SUPFAM" id="SSF49354">
    <property type="entry name" value="PapD-like"/>
    <property type="match status" value="1"/>
</dbReference>
<dbReference type="Pfam" id="PF00635">
    <property type="entry name" value="Motile_Sperm"/>
    <property type="match status" value="1"/>
</dbReference>
<feature type="compositionally biased region" description="Low complexity" evidence="2">
    <location>
        <begin position="25"/>
        <end position="46"/>
    </location>
</feature>
<feature type="compositionally biased region" description="Basic and acidic residues" evidence="2">
    <location>
        <begin position="1"/>
        <end position="14"/>
    </location>
</feature>
<dbReference type="InterPro" id="IPR013783">
    <property type="entry name" value="Ig-like_fold"/>
</dbReference>
<dbReference type="InterPro" id="IPR008962">
    <property type="entry name" value="PapD-like_sf"/>
</dbReference>
<feature type="region of interest" description="Disordered" evidence="2">
    <location>
        <begin position="1"/>
        <end position="49"/>
    </location>
</feature>
<dbReference type="Gene3D" id="2.60.40.10">
    <property type="entry name" value="Immunoglobulins"/>
    <property type="match status" value="1"/>
</dbReference>
<name>A0AAU9SX41_THLAR</name>
<dbReference type="GO" id="GO:0005886">
    <property type="term" value="C:plasma membrane"/>
    <property type="evidence" value="ECO:0007669"/>
    <property type="project" value="TreeGrafter"/>
</dbReference>
<dbReference type="EMBL" id="OU466862">
    <property type="protein sequence ID" value="CAH2071689.1"/>
    <property type="molecule type" value="Genomic_DNA"/>
</dbReference>
<evidence type="ECO:0000256" key="1">
    <source>
        <dbReference type="ARBA" id="ARBA00008932"/>
    </source>
</evidence>
<sequence length="296" mass="33392">MALTEEKSDSDGRRWGLFKLPFRNSNSQASSSSSMATSSSSSAPSSDLNQNYIHQSRHFRYHGPPAVEGLGQNQNHHQPATTIPSMSSVARSLLPTKRRLKLDPPAKLYFPYEPGKQVRSAIKIKNTSKSHVAFKFQTTEPKSCFMRPNGAILAPGEEIIATVFKFVEAPENNERPMEKKSGFKFKIMSLKMKVPTDYMPELFKEQKDQVSEEQVMRVVFLDPESPNPMMEKLKSQLAEADAADEARKKKAPEVISGPNLIGEGLVIDEWVRVTQMPFFYISNVERDILHSNKDEE</sequence>
<dbReference type="PANTHER" id="PTHR10809">
    <property type="entry name" value="VESICLE-ASSOCIATED MEMBRANE PROTEIN-ASSOCIATED PROTEIN"/>
    <property type="match status" value="1"/>
</dbReference>
<dbReference type="InterPro" id="IPR016763">
    <property type="entry name" value="VAP"/>
</dbReference>
<evidence type="ECO:0000313" key="4">
    <source>
        <dbReference type="EMBL" id="CAH2071689.1"/>
    </source>
</evidence>
<dbReference type="Proteomes" id="UP000836841">
    <property type="component" value="Chromosome 6"/>
</dbReference>
<evidence type="ECO:0000259" key="3">
    <source>
        <dbReference type="PROSITE" id="PS50202"/>
    </source>
</evidence>
<evidence type="ECO:0000256" key="2">
    <source>
        <dbReference type="SAM" id="MobiDB-lite"/>
    </source>
</evidence>
<comment type="similarity">
    <text evidence="1">Belongs to the VAMP-associated protein (VAP) (TC 9.B.17) family.</text>
</comment>
<feature type="region of interest" description="Disordered" evidence="2">
    <location>
        <begin position="61"/>
        <end position="87"/>
    </location>
</feature>
<dbReference type="InterPro" id="IPR000535">
    <property type="entry name" value="MSP_dom"/>
</dbReference>
<dbReference type="PANTHER" id="PTHR10809:SF116">
    <property type="entry name" value="VESICLE-ASSOCIATED PROTEIN 4-3"/>
    <property type="match status" value="1"/>
</dbReference>
<feature type="domain" description="MSP" evidence="3">
    <location>
        <begin position="99"/>
        <end position="221"/>
    </location>
</feature>
<dbReference type="GO" id="GO:0090158">
    <property type="term" value="P:endoplasmic reticulum membrane organization"/>
    <property type="evidence" value="ECO:0007669"/>
    <property type="project" value="TreeGrafter"/>
</dbReference>
<proteinExistence type="inferred from homology"/>
<accession>A0AAU9SX41</accession>